<dbReference type="Pfam" id="PF00149">
    <property type="entry name" value="Metallophos"/>
    <property type="match status" value="1"/>
</dbReference>
<comment type="caution">
    <text evidence="2">The sequence shown here is derived from an EMBL/GenBank/DDBJ whole genome shotgun (WGS) entry which is preliminary data.</text>
</comment>
<reference evidence="2 3" key="1">
    <citation type="submission" date="2020-08" db="EMBL/GenBank/DDBJ databases">
        <title>Cohnella phylogeny.</title>
        <authorList>
            <person name="Dunlap C."/>
        </authorList>
    </citation>
    <scope>NUCLEOTIDE SEQUENCE [LARGE SCALE GENOMIC DNA]</scope>
    <source>
        <strain evidence="2 3">DSM 28246</strain>
    </source>
</reference>
<evidence type="ECO:0000259" key="1">
    <source>
        <dbReference type="Pfam" id="PF00149"/>
    </source>
</evidence>
<dbReference type="SUPFAM" id="SSF56300">
    <property type="entry name" value="Metallo-dependent phosphatases"/>
    <property type="match status" value="1"/>
</dbReference>
<accession>A0A7X0RXT7</accession>
<evidence type="ECO:0000313" key="2">
    <source>
        <dbReference type="EMBL" id="MBB6674059.1"/>
    </source>
</evidence>
<dbReference type="InterPro" id="IPR029052">
    <property type="entry name" value="Metallo-depent_PP-like"/>
</dbReference>
<dbReference type="EMBL" id="JACJVP010000043">
    <property type="protein sequence ID" value="MBB6674059.1"/>
    <property type="molecule type" value="Genomic_DNA"/>
</dbReference>
<organism evidence="2 3">
    <name type="scientific">Cohnella nanjingensis</name>
    <dbReference type="NCBI Taxonomy" id="1387779"/>
    <lineage>
        <taxon>Bacteria</taxon>
        <taxon>Bacillati</taxon>
        <taxon>Bacillota</taxon>
        <taxon>Bacilli</taxon>
        <taxon>Bacillales</taxon>
        <taxon>Paenibacillaceae</taxon>
        <taxon>Cohnella</taxon>
    </lineage>
</organism>
<proteinExistence type="predicted"/>
<dbReference type="Proteomes" id="UP000547209">
    <property type="component" value="Unassembled WGS sequence"/>
</dbReference>
<sequence length="291" mass="32694">MRFEHIPTPGDKQAVIRIAGLSAPVTLLHVTDSHMNETDGREGADVLAESYRQYSFDALAARTHFDRALAYARELSVDGVALTGDLFNGATANNLDHLAAKLQSLGIPWLYTLGNHDWEFPGFPWCESTRQAQYPKFERLTGGNPACSAREIQGVLLLAVDNSTYQITEEQLAFVQRMLARGLPTLLFMHIPLYIPSLLSDVMREWRAPIMMAAEGWDDRLMMDWQVEKATDATLAYVRLLRDNRHRNLIGLFCGHVHFAHRDAFGRGSCQYVTQAGFSGGYRVIRLLPAE</sequence>
<dbReference type="GO" id="GO:0016787">
    <property type="term" value="F:hydrolase activity"/>
    <property type="evidence" value="ECO:0007669"/>
    <property type="project" value="InterPro"/>
</dbReference>
<gene>
    <name evidence="2" type="ORF">H7C19_25595</name>
</gene>
<name>A0A7X0RXT7_9BACL</name>
<dbReference type="Gene3D" id="3.60.21.10">
    <property type="match status" value="1"/>
</dbReference>
<evidence type="ECO:0000313" key="3">
    <source>
        <dbReference type="Proteomes" id="UP000547209"/>
    </source>
</evidence>
<dbReference type="InterPro" id="IPR004843">
    <property type="entry name" value="Calcineurin-like_PHP"/>
</dbReference>
<feature type="domain" description="Calcineurin-like phosphoesterase" evidence="1">
    <location>
        <begin position="26"/>
        <end position="200"/>
    </location>
</feature>
<dbReference type="RefSeq" id="WP_185671920.1">
    <property type="nucleotide sequence ID" value="NZ_JACJVP010000043.1"/>
</dbReference>
<protein>
    <submittedName>
        <fullName evidence="2">Metallophosphoesterase</fullName>
    </submittedName>
</protein>
<keyword evidence="3" id="KW-1185">Reference proteome</keyword>
<dbReference type="AlphaFoldDB" id="A0A7X0RXT7"/>